<proteinExistence type="predicted"/>
<dbReference type="Pfam" id="PF13649">
    <property type="entry name" value="Methyltransf_25"/>
    <property type="match status" value="1"/>
</dbReference>
<reference evidence="3" key="1">
    <citation type="submission" date="2016-01" db="EMBL/GenBank/DDBJ databases">
        <title>Draft genome of Chromobacterium sp. F49.</title>
        <authorList>
            <person name="Hong K.W."/>
        </authorList>
    </citation>
    <scope>NUCLEOTIDE SEQUENCE [LARGE SCALE GENOMIC DNA]</scope>
    <source>
        <strain evidence="3">P7IIIA</strain>
    </source>
</reference>
<sequence>MEGGSSLFIQKFIQSPMQIGSLFPSSVSLAKKMTDNISWENISEAAELGAGTGVITKEIIRSMQPGTNLHVFEKDEEMREKLQSQLPEILVYEDAREILRSINKCEGELDAVFSGLPFTNFHKSTRLEIVEEVYRSLRPGGILVAFQYTTQMKKTFQRYFKTVDISFVIKNFPPAFVYICEK</sequence>
<dbReference type="AlphaFoldDB" id="A0A163SKW7"/>
<feature type="domain" description="Methyltransferase" evidence="1">
    <location>
        <begin position="47"/>
        <end position="141"/>
    </location>
</feature>
<name>A0A163SKW7_9BACL</name>
<evidence type="ECO:0000259" key="1">
    <source>
        <dbReference type="Pfam" id="PF13649"/>
    </source>
</evidence>
<dbReference type="InterPro" id="IPR041698">
    <property type="entry name" value="Methyltransf_25"/>
</dbReference>
<dbReference type="EMBL" id="LRFC01000001">
    <property type="protein sequence ID" value="KZE69328.1"/>
    <property type="molecule type" value="Genomic_DNA"/>
</dbReference>
<evidence type="ECO:0000313" key="2">
    <source>
        <dbReference type="EMBL" id="KZE69328.1"/>
    </source>
</evidence>
<dbReference type="Proteomes" id="UP000076567">
    <property type="component" value="Unassembled WGS sequence"/>
</dbReference>
<accession>A0A163SKW7</accession>
<dbReference type="SUPFAM" id="SSF53335">
    <property type="entry name" value="S-adenosyl-L-methionine-dependent methyltransferases"/>
    <property type="match status" value="1"/>
</dbReference>
<protein>
    <recommendedName>
        <fullName evidence="1">Methyltransferase domain-containing protein</fullName>
    </recommendedName>
</protein>
<dbReference type="RefSeq" id="WP_066236842.1">
    <property type="nucleotide sequence ID" value="NZ_LRFC01000001.1"/>
</dbReference>
<dbReference type="CDD" id="cd02440">
    <property type="entry name" value="AdoMet_MTases"/>
    <property type="match status" value="1"/>
</dbReference>
<evidence type="ECO:0000313" key="3">
    <source>
        <dbReference type="Proteomes" id="UP000076567"/>
    </source>
</evidence>
<gene>
    <name evidence="2" type="ORF">AWM68_03420</name>
</gene>
<dbReference type="Gene3D" id="3.40.50.150">
    <property type="entry name" value="Vaccinia Virus protein VP39"/>
    <property type="match status" value="1"/>
</dbReference>
<comment type="caution">
    <text evidence="2">The sequence shown here is derived from an EMBL/GenBank/DDBJ whole genome shotgun (WGS) entry which is preliminary data.</text>
</comment>
<organism evidence="2 3">
    <name type="scientific">Fictibacillus phosphorivorans</name>
    <dbReference type="NCBI Taxonomy" id="1221500"/>
    <lineage>
        <taxon>Bacteria</taxon>
        <taxon>Bacillati</taxon>
        <taxon>Bacillota</taxon>
        <taxon>Bacilli</taxon>
        <taxon>Bacillales</taxon>
        <taxon>Fictibacillaceae</taxon>
        <taxon>Fictibacillus</taxon>
    </lineage>
</organism>
<dbReference type="OrthoDB" id="9805585at2"/>
<keyword evidence="3" id="KW-1185">Reference proteome</keyword>
<dbReference type="InterPro" id="IPR029063">
    <property type="entry name" value="SAM-dependent_MTases_sf"/>
</dbReference>